<dbReference type="RefSeq" id="WP_066790762.1">
    <property type="nucleotide sequence ID" value="NZ_LWQS01000093.1"/>
</dbReference>
<comment type="caution">
    <text evidence="3">The sequence shown here is derived from an EMBL/GenBank/DDBJ whole genome shotgun (WGS) entry which is preliminary data.</text>
</comment>
<dbReference type="InterPro" id="IPR003156">
    <property type="entry name" value="DHHA1_dom"/>
</dbReference>
<dbReference type="STRING" id="1707952.A6A03_04120"/>
<dbReference type="SUPFAM" id="SSF64182">
    <property type="entry name" value="DHH phosphoesterases"/>
    <property type="match status" value="1"/>
</dbReference>
<organism evidence="3 4">
    <name type="scientific">Chloroflexus islandicus</name>
    <dbReference type="NCBI Taxonomy" id="1707952"/>
    <lineage>
        <taxon>Bacteria</taxon>
        <taxon>Bacillati</taxon>
        <taxon>Chloroflexota</taxon>
        <taxon>Chloroflexia</taxon>
        <taxon>Chloroflexales</taxon>
        <taxon>Chloroflexineae</taxon>
        <taxon>Chloroflexaceae</taxon>
        <taxon>Chloroflexus</taxon>
    </lineage>
</organism>
<dbReference type="InterPro" id="IPR038763">
    <property type="entry name" value="DHH_sf"/>
</dbReference>
<dbReference type="OrthoDB" id="9803668at2"/>
<feature type="domain" description="DHHA1" evidence="2">
    <location>
        <begin position="242"/>
        <end position="326"/>
    </location>
</feature>
<dbReference type="Gene3D" id="3.90.1640.10">
    <property type="entry name" value="inorganic pyrophosphatase (n-terminal core)"/>
    <property type="match status" value="1"/>
</dbReference>
<keyword evidence="4" id="KW-1185">Reference proteome</keyword>
<evidence type="ECO:0000259" key="1">
    <source>
        <dbReference type="Pfam" id="PF01368"/>
    </source>
</evidence>
<evidence type="ECO:0000313" key="3">
    <source>
        <dbReference type="EMBL" id="OAN40506.1"/>
    </source>
</evidence>
<dbReference type="EMBL" id="LWQS01000093">
    <property type="protein sequence ID" value="OAN40506.1"/>
    <property type="molecule type" value="Genomic_DNA"/>
</dbReference>
<evidence type="ECO:0000259" key="2">
    <source>
        <dbReference type="Pfam" id="PF02272"/>
    </source>
</evidence>
<dbReference type="GO" id="GO:0003676">
    <property type="term" value="F:nucleic acid binding"/>
    <property type="evidence" value="ECO:0007669"/>
    <property type="project" value="InterPro"/>
</dbReference>
<protein>
    <submittedName>
        <fullName evidence="3">Phosphoesterase</fullName>
    </submittedName>
</protein>
<sequence length="334" mass="35633">MIYADPQQAAGPIRNALAQAQRILLLSHVNPDGDAIGSLLGTMHVLRALGKETIALVTSPPLDYCAVLPGYDALHVYQSGEALPECDVIWMVDVADLSRAGAIYNEHKEALLSRPLIIVDHHATNNGGGTVSLIRSHEPSCAEVLVDLFAALDWPLSPDAATCLFLGMMTDTQSFQTPNVNPATLRRAAALLEAGADKQRVIDAVFFSIPPATLRLTGIAMAHLQQEDGIFWTVVTQEMLRAAGADEQATDDTVSRLQRVAGMRACVLFRERPDGTVKISLRSVPGVDVSAVAQMWGGGGHRQAAGATLKMSLEAAVAAVLPALRQAVERQQHG</sequence>
<accession>A0A178M250</accession>
<gene>
    <name evidence="3" type="ORF">A6A03_04120</name>
</gene>
<reference evidence="3 4" key="1">
    <citation type="submission" date="2016-04" db="EMBL/GenBank/DDBJ databases">
        <title>Chloroflexus islandicus sp. nov., a thermophilic filamentous anoxygenic phototrophic bacterium from geyser Strokkur (Iceland).</title>
        <authorList>
            <person name="Gaisin V.A."/>
            <person name="Kalashnikov A.M."/>
            <person name="Sukhacheva M.V."/>
            <person name="Grouzdev D.S."/>
            <person name="Ivanov T.M."/>
            <person name="Kuznetsov B."/>
            <person name="Gorlenko V.M."/>
        </authorList>
    </citation>
    <scope>NUCLEOTIDE SEQUENCE [LARGE SCALE GENOMIC DNA]</scope>
    <source>
        <strain evidence="4">isl-2</strain>
    </source>
</reference>
<dbReference type="Proteomes" id="UP000078287">
    <property type="component" value="Unassembled WGS sequence"/>
</dbReference>
<dbReference type="Pfam" id="PF02272">
    <property type="entry name" value="DHHA1"/>
    <property type="match status" value="1"/>
</dbReference>
<name>A0A178M250_9CHLR</name>
<dbReference type="PANTHER" id="PTHR47618:SF1">
    <property type="entry name" value="BIFUNCTIONAL OLIGORIBONUCLEASE AND PAP PHOSPHATASE NRNA"/>
    <property type="match status" value="1"/>
</dbReference>
<proteinExistence type="predicted"/>
<dbReference type="InterPro" id="IPR051319">
    <property type="entry name" value="Oligoribo/pAp-PDE_c-di-AMP_PDE"/>
</dbReference>
<evidence type="ECO:0000313" key="4">
    <source>
        <dbReference type="Proteomes" id="UP000078287"/>
    </source>
</evidence>
<dbReference type="Pfam" id="PF01368">
    <property type="entry name" value="DHH"/>
    <property type="match status" value="1"/>
</dbReference>
<dbReference type="Gene3D" id="3.10.310.30">
    <property type="match status" value="1"/>
</dbReference>
<dbReference type="InterPro" id="IPR001667">
    <property type="entry name" value="DDH_dom"/>
</dbReference>
<dbReference type="PANTHER" id="PTHR47618">
    <property type="entry name" value="BIFUNCTIONAL OLIGORIBONUCLEASE AND PAP PHOSPHATASE NRNA"/>
    <property type="match status" value="1"/>
</dbReference>
<feature type="domain" description="DDH" evidence="1">
    <location>
        <begin position="22"/>
        <end position="168"/>
    </location>
</feature>
<dbReference type="AlphaFoldDB" id="A0A178M250"/>